<dbReference type="InterPro" id="IPR012337">
    <property type="entry name" value="RNaseH-like_sf"/>
</dbReference>
<sequence>MDWAPAEEALAVEFDTTIGRQEATRGLKTTRMKPGCDPTVFFASLQQSLDRALPGLDGVLHQQLLSDSWSRCSPWSRNIPNCSRAMKIRLASARGLITKRPYRPNAFDLMASIRFRFIYERSLVVGIDSGRLWRFQRQHFAFRKVAAALVDEWSIDNGEGDKELETFQSHFDRLSLNEAGIISWNTTDSYVLLHVIPCVLRRKLIVERHESAHTGYTNTYDLLRQRAYRPKMRSGLMIEDAKGAINPVEPTPVAEMGELWSVDIMGFLLVMTSRKQYIVLMTEHLSRWVKAAAVPNQWKTAISGMVMHHIVANHGVPKMLLTDQGLCFVSEGGLLAEIGHQRTKNGAIPSASNV</sequence>
<dbReference type="InterPro" id="IPR041588">
    <property type="entry name" value="Integrase_H2C2"/>
</dbReference>
<keyword evidence="3" id="KW-1185">Reference proteome</keyword>
<dbReference type="SUPFAM" id="SSF53098">
    <property type="entry name" value="Ribonuclease H-like"/>
    <property type="match status" value="1"/>
</dbReference>
<evidence type="ECO:0000259" key="1">
    <source>
        <dbReference type="PROSITE" id="PS50994"/>
    </source>
</evidence>
<feature type="domain" description="Integrase catalytic" evidence="1">
    <location>
        <begin position="248"/>
        <end position="354"/>
    </location>
</feature>
<dbReference type="PROSITE" id="PS50994">
    <property type="entry name" value="INTEGRASE"/>
    <property type="match status" value="1"/>
</dbReference>
<dbReference type="GO" id="GO:0003676">
    <property type="term" value="F:nucleic acid binding"/>
    <property type="evidence" value="ECO:0007669"/>
    <property type="project" value="InterPro"/>
</dbReference>
<reference evidence="2" key="1">
    <citation type="journal article" date="2011" name="Genome Biol.">
        <title>The draft genome of the carcinogenic human liver fluke Clonorchis sinensis.</title>
        <authorList>
            <person name="Wang X."/>
            <person name="Chen W."/>
            <person name="Huang Y."/>
            <person name="Sun J."/>
            <person name="Men J."/>
            <person name="Liu H."/>
            <person name="Luo F."/>
            <person name="Guo L."/>
            <person name="Lv X."/>
            <person name="Deng C."/>
            <person name="Zhou C."/>
            <person name="Fan Y."/>
            <person name="Li X."/>
            <person name="Huang L."/>
            <person name="Hu Y."/>
            <person name="Liang C."/>
            <person name="Hu X."/>
            <person name="Xu J."/>
            <person name="Yu X."/>
        </authorList>
    </citation>
    <scope>NUCLEOTIDE SEQUENCE [LARGE SCALE GENOMIC DNA]</scope>
    <source>
        <strain evidence="2">Henan</strain>
    </source>
</reference>
<dbReference type="AlphaFoldDB" id="G7YJB6"/>
<dbReference type="Gene3D" id="3.30.420.10">
    <property type="entry name" value="Ribonuclease H-like superfamily/Ribonuclease H"/>
    <property type="match status" value="1"/>
</dbReference>
<dbReference type="EMBL" id="DF143408">
    <property type="protein sequence ID" value="GAA53049.1"/>
    <property type="molecule type" value="Genomic_DNA"/>
</dbReference>
<evidence type="ECO:0000313" key="2">
    <source>
        <dbReference type="EMBL" id="GAA53049.1"/>
    </source>
</evidence>
<accession>G7YJB6</accession>
<dbReference type="Pfam" id="PF17921">
    <property type="entry name" value="Integrase_H2C2"/>
    <property type="match status" value="1"/>
</dbReference>
<dbReference type="InterPro" id="IPR001584">
    <property type="entry name" value="Integrase_cat-core"/>
</dbReference>
<dbReference type="Gene3D" id="1.10.340.70">
    <property type="match status" value="1"/>
</dbReference>
<dbReference type="InterPro" id="IPR036397">
    <property type="entry name" value="RNaseH_sf"/>
</dbReference>
<protein>
    <recommendedName>
        <fullName evidence="1">Integrase catalytic domain-containing protein</fullName>
    </recommendedName>
</protein>
<proteinExistence type="predicted"/>
<gene>
    <name evidence="2" type="ORF">CLF_109412</name>
</gene>
<reference key="2">
    <citation type="submission" date="2011-10" db="EMBL/GenBank/DDBJ databases">
        <title>The genome and transcriptome sequence of Clonorchis sinensis provide insights into the carcinogenic liver fluke.</title>
        <authorList>
            <person name="Wang X."/>
            <person name="Huang Y."/>
            <person name="Chen W."/>
            <person name="Liu H."/>
            <person name="Guo L."/>
            <person name="Chen Y."/>
            <person name="Luo F."/>
            <person name="Zhou W."/>
            <person name="Sun J."/>
            <person name="Mao Q."/>
            <person name="Liang P."/>
            <person name="Zhou C."/>
            <person name="Tian Y."/>
            <person name="Men J."/>
            <person name="Lv X."/>
            <person name="Huang L."/>
            <person name="Zhou J."/>
            <person name="Hu Y."/>
            <person name="Li R."/>
            <person name="Zhang F."/>
            <person name="Lei H."/>
            <person name="Li X."/>
            <person name="Hu X."/>
            <person name="Liang C."/>
            <person name="Xu J."/>
            <person name="Wu Z."/>
            <person name="Yu X."/>
        </authorList>
    </citation>
    <scope>NUCLEOTIDE SEQUENCE</scope>
    <source>
        <strain>Henan</strain>
    </source>
</reference>
<evidence type="ECO:0000313" key="3">
    <source>
        <dbReference type="Proteomes" id="UP000008909"/>
    </source>
</evidence>
<name>G7YJB6_CLOSI</name>
<dbReference type="InterPro" id="IPR052160">
    <property type="entry name" value="Gypsy_RT_Integrase-like"/>
</dbReference>
<dbReference type="Proteomes" id="UP000008909">
    <property type="component" value="Unassembled WGS sequence"/>
</dbReference>
<dbReference type="PANTHER" id="PTHR47266">
    <property type="entry name" value="ENDONUCLEASE-RELATED"/>
    <property type="match status" value="1"/>
</dbReference>
<dbReference type="GO" id="GO:0015074">
    <property type="term" value="P:DNA integration"/>
    <property type="evidence" value="ECO:0007669"/>
    <property type="project" value="InterPro"/>
</dbReference>
<organism evidence="2 3">
    <name type="scientific">Clonorchis sinensis</name>
    <name type="common">Chinese liver fluke</name>
    <dbReference type="NCBI Taxonomy" id="79923"/>
    <lineage>
        <taxon>Eukaryota</taxon>
        <taxon>Metazoa</taxon>
        <taxon>Spiralia</taxon>
        <taxon>Lophotrochozoa</taxon>
        <taxon>Platyhelminthes</taxon>
        <taxon>Trematoda</taxon>
        <taxon>Digenea</taxon>
        <taxon>Opisthorchiida</taxon>
        <taxon>Opisthorchiata</taxon>
        <taxon>Opisthorchiidae</taxon>
        <taxon>Clonorchis</taxon>
    </lineage>
</organism>